<evidence type="ECO:0000313" key="1">
    <source>
        <dbReference type="EMBL" id="KAI9255729.1"/>
    </source>
</evidence>
<reference evidence="1" key="1">
    <citation type="journal article" date="2022" name="IScience">
        <title>Evolution of zygomycete secretomes and the origins of terrestrial fungal ecologies.</title>
        <authorList>
            <person name="Chang Y."/>
            <person name="Wang Y."/>
            <person name="Mondo S."/>
            <person name="Ahrendt S."/>
            <person name="Andreopoulos W."/>
            <person name="Barry K."/>
            <person name="Beard J."/>
            <person name="Benny G.L."/>
            <person name="Blankenship S."/>
            <person name="Bonito G."/>
            <person name="Cuomo C."/>
            <person name="Desiro A."/>
            <person name="Gervers K.A."/>
            <person name="Hundley H."/>
            <person name="Kuo A."/>
            <person name="LaButti K."/>
            <person name="Lang B.F."/>
            <person name="Lipzen A."/>
            <person name="O'Donnell K."/>
            <person name="Pangilinan J."/>
            <person name="Reynolds N."/>
            <person name="Sandor L."/>
            <person name="Smith M.E."/>
            <person name="Tsang A."/>
            <person name="Grigoriev I.V."/>
            <person name="Stajich J.E."/>
            <person name="Spatafora J.W."/>
        </authorList>
    </citation>
    <scope>NUCLEOTIDE SEQUENCE</scope>
    <source>
        <strain evidence="1">RSA 2281</strain>
    </source>
</reference>
<dbReference type="Proteomes" id="UP001209540">
    <property type="component" value="Unassembled WGS sequence"/>
</dbReference>
<proteinExistence type="predicted"/>
<accession>A0AAD5JVF4</accession>
<reference evidence="1" key="2">
    <citation type="submission" date="2023-02" db="EMBL/GenBank/DDBJ databases">
        <authorList>
            <consortium name="DOE Joint Genome Institute"/>
            <person name="Mondo S.J."/>
            <person name="Chang Y."/>
            <person name="Wang Y."/>
            <person name="Ahrendt S."/>
            <person name="Andreopoulos W."/>
            <person name="Barry K."/>
            <person name="Beard J."/>
            <person name="Benny G.L."/>
            <person name="Blankenship S."/>
            <person name="Bonito G."/>
            <person name="Cuomo C."/>
            <person name="Desiro A."/>
            <person name="Gervers K.A."/>
            <person name="Hundley H."/>
            <person name="Kuo A."/>
            <person name="LaButti K."/>
            <person name="Lang B.F."/>
            <person name="Lipzen A."/>
            <person name="O'Donnell K."/>
            <person name="Pangilinan J."/>
            <person name="Reynolds N."/>
            <person name="Sandor L."/>
            <person name="Smith M.W."/>
            <person name="Tsang A."/>
            <person name="Grigoriev I.V."/>
            <person name="Stajich J.E."/>
            <person name="Spatafora J.W."/>
        </authorList>
    </citation>
    <scope>NUCLEOTIDE SEQUENCE</scope>
    <source>
        <strain evidence="1">RSA 2281</strain>
    </source>
</reference>
<sequence length="169" mass="19090">MMMLASSSPLFATEIYPHSSQSKIKTEFGIDNFYHTLQTILDDDQQQETQHVYNNKMTHCYNKNKMICINQQQSNAQSQQHDAIATSPYRAGKSPVWHNRGVKCITPIISDACINSCNDDNKSISWNKGSSNNTAAETRKLLRSTSNTIVTNGRRRSSIQLSTITEEDE</sequence>
<dbReference type="AlphaFoldDB" id="A0AAD5JVF4"/>
<evidence type="ECO:0000313" key="2">
    <source>
        <dbReference type="Proteomes" id="UP001209540"/>
    </source>
</evidence>
<dbReference type="EMBL" id="JAIXMP010000022">
    <property type="protein sequence ID" value="KAI9255729.1"/>
    <property type="molecule type" value="Genomic_DNA"/>
</dbReference>
<gene>
    <name evidence="1" type="ORF">BDA99DRAFT_585952</name>
</gene>
<name>A0AAD5JVF4_9FUNG</name>
<protein>
    <submittedName>
        <fullName evidence="1">Uncharacterized protein</fullName>
    </submittedName>
</protein>
<keyword evidence="2" id="KW-1185">Reference proteome</keyword>
<comment type="caution">
    <text evidence="1">The sequence shown here is derived from an EMBL/GenBank/DDBJ whole genome shotgun (WGS) entry which is preliminary data.</text>
</comment>
<organism evidence="1 2">
    <name type="scientific">Phascolomyces articulosus</name>
    <dbReference type="NCBI Taxonomy" id="60185"/>
    <lineage>
        <taxon>Eukaryota</taxon>
        <taxon>Fungi</taxon>
        <taxon>Fungi incertae sedis</taxon>
        <taxon>Mucoromycota</taxon>
        <taxon>Mucoromycotina</taxon>
        <taxon>Mucoromycetes</taxon>
        <taxon>Mucorales</taxon>
        <taxon>Lichtheimiaceae</taxon>
        <taxon>Phascolomyces</taxon>
    </lineage>
</organism>